<comment type="cofactor">
    <cofactor evidence="1">
        <name>Mg(2+)</name>
        <dbReference type="ChEBI" id="CHEBI:18420"/>
    </cofactor>
</comment>
<dbReference type="PANTHER" id="PTHR43758:SF8">
    <property type="entry name" value="8-OXO-DGTP DIPHOSPHATASE YTKD-RELATED"/>
    <property type="match status" value="1"/>
</dbReference>
<comment type="caution">
    <text evidence="8">The sequence shown here is derived from an EMBL/GenBank/DDBJ whole genome shotgun (WGS) entry which is preliminary data.</text>
</comment>
<gene>
    <name evidence="8" type="primary">ytkD</name>
    <name evidence="8" type="ORF">BACCIP111883_03218</name>
</gene>
<evidence type="ECO:0000259" key="7">
    <source>
        <dbReference type="PROSITE" id="PS51462"/>
    </source>
</evidence>
<comment type="similarity">
    <text evidence="2 6">Belongs to the Nudix hydrolase family.</text>
</comment>
<dbReference type="InterPro" id="IPR014078">
    <property type="entry name" value="Nudix_YtkD"/>
</dbReference>
<dbReference type="CDD" id="cd04665">
    <property type="entry name" value="NUDIX_RppH"/>
    <property type="match status" value="1"/>
</dbReference>
<protein>
    <submittedName>
        <fullName evidence="8">8-oxo-dGTP diphosphatase YtkD</fullName>
        <ecNumber evidence="8">3.6.1.55</ecNumber>
    </submittedName>
</protein>
<keyword evidence="9" id="KW-1185">Reference proteome</keyword>
<dbReference type="PRINTS" id="PR00502">
    <property type="entry name" value="NUDIXFAMILY"/>
</dbReference>
<dbReference type="SUPFAM" id="SSF55811">
    <property type="entry name" value="Nudix"/>
    <property type="match status" value="1"/>
</dbReference>
<dbReference type="RefSeq" id="WP_230502883.1">
    <property type="nucleotide sequence ID" value="NZ_CAKJTJ010000021.1"/>
</dbReference>
<evidence type="ECO:0000256" key="2">
    <source>
        <dbReference type="ARBA" id="ARBA00005582"/>
    </source>
</evidence>
<feature type="domain" description="Nudix hydrolase" evidence="7">
    <location>
        <begin position="6"/>
        <end position="145"/>
    </location>
</feature>
<evidence type="ECO:0000313" key="9">
    <source>
        <dbReference type="Proteomes" id="UP000789833"/>
    </source>
</evidence>
<evidence type="ECO:0000256" key="4">
    <source>
        <dbReference type="ARBA" id="ARBA00022801"/>
    </source>
</evidence>
<dbReference type="NCBIfam" id="TIGR02705">
    <property type="entry name" value="nudix_YtkD"/>
    <property type="match status" value="1"/>
</dbReference>
<reference evidence="8 9" key="1">
    <citation type="submission" date="2021-10" db="EMBL/GenBank/DDBJ databases">
        <authorList>
            <person name="Criscuolo A."/>
        </authorList>
    </citation>
    <scope>NUCLEOTIDE SEQUENCE [LARGE SCALE GENOMIC DNA]</scope>
    <source>
        <strain evidence="9">CIP 111883</strain>
    </source>
</reference>
<keyword evidence="3" id="KW-0479">Metal-binding</keyword>
<evidence type="ECO:0000256" key="5">
    <source>
        <dbReference type="ARBA" id="ARBA00022842"/>
    </source>
</evidence>
<evidence type="ECO:0000256" key="6">
    <source>
        <dbReference type="RuleBase" id="RU003476"/>
    </source>
</evidence>
<dbReference type="InterPro" id="IPR020476">
    <property type="entry name" value="Nudix_hydrolase"/>
</dbReference>
<dbReference type="PROSITE" id="PS00893">
    <property type="entry name" value="NUDIX_BOX"/>
    <property type="match status" value="1"/>
</dbReference>
<dbReference type="PROSITE" id="PS51462">
    <property type="entry name" value="NUDIX"/>
    <property type="match status" value="1"/>
</dbReference>
<accession>A0ABM8YRG8</accession>
<dbReference type="GO" id="GO:0035539">
    <property type="term" value="F:8-oxo-7,8-dihydrodeoxyguanosine triphosphate pyrophosphatase activity"/>
    <property type="evidence" value="ECO:0007669"/>
    <property type="project" value="UniProtKB-EC"/>
</dbReference>
<dbReference type="Pfam" id="PF00293">
    <property type="entry name" value="NUDIX"/>
    <property type="match status" value="1"/>
</dbReference>
<dbReference type="Proteomes" id="UP000789833">
    <property type="component" value="Unassembled WGS sequence"/>
</dbReference>
<keyword evidence="4 6" id="KW-0378">Hydrolase</keyword>
<dbReference type="Gene3D" id="3.90.79.10">
    <property type="entry name" value="Nucleoside Triphosphate Pyrophosphohydrolase"/>
    <property type="match status" value="1"/>
</dbReference>
<dbReference type="InterPro" id="IPR000086">
    <property type="entry name" value="NUDIX_hydrolase_dom"/>
</dbReference>
<dbReference type="PANTHER" id="PTHR43758">
    <property type="entry name" value="7,8-DIHYDRO-8-OXOGUANINE TRIPHOSPHATASE"/>
    <property type="match status" value="1"/>
</dbReference>
<evidence type="ECO:0000313" key="8">
    <source>
        <dbReference type="EMBL" id="CAG9622427.1"/>
    </source>
</evidence>
<evidence type="ECO:0000256" key="1">
    <source>
        <dbReference type="ARBA" id="ARBA00001946"/>
    </source>
</evidence>
<dbReference type="EMBL" id="CAKJTJ010000021">
    <property type="protein sequence ID" value="CAG9622427.1"/>
    <property type="molecule type" value="Genomic_DNA"/>
</dbReference>
<dbReference type="EC" id="3.6.1.55" evidence="8"/>
<evidence type="ECO:0000256" key="3">
    <source>
        <dbReference type="ARBA" id="ARBA00022723"/>
    </source>
</evidence>
<proteinExistence type="inferred from homology"/>
<name>A0ABM8YRG8_9BACI</name>
<dbReference type="InterPro" id="IPR015797">
    <property type="entry name" value="NUDIX_hydrolase-like_dom_sf"/>
</dbReference>
<keyword evidence="5" id="KW-0460">Magnesium</keyword>
<sequence length="158" mass="18569">MHEFEDIYHNRVILSFEDHPFSKEPKHVWVICYYQDQWLLTSHKNRGLEFPGGKVEPGETAQQGAVREVREETGGHVSNLEYIGQYKVEGRDKVIIKNVYFAVIDRLEKQSTYFETNGPVLLKKLPNNIQKDNRFSFIMKDDVLTYCVEKIRRSSESK</sequence>
<organism evidence="8 9">
    <name type="scientific">Sutcliffiella rhizosphaerae</name>
    <dbReference type="NCBI Taxonomy" id="2880967"/>
    <lineage>
        <taxon>Bacteria</taxon>
        <taxon>Bacillati</taxon>
        <taxon>Bacillota</taxon>
        <taxon>Bacilli</taxon>
        <taxon>Bacillales</taxon>
        <taxon>Bacillaceae</taxon>
        <taxon>Sutcliffiella</taxon>
    </lineage>
</organism>
<dbReference type="InterPro" id="IPR020084">
    <property type="entry name" value="NUDIX_hydrolase_CS"/>
</dbReference>